<dbReference type="InterPro" id="IPR008271">
    <property type="entry name" value="Ser/Thr_kinase_AS"/>
</dbReference>
<comment type="caution">
    <text evidence="7">The sequence shown here is derived from an EMBL/GenBank/DDBJ whole genome shotgun (WGS) entry which is preliminary data.</text>
</comment>
<dbReference type="Proteomes" id="UP001188597">
    <property type="component" value="Unassembled WGS sequence"/>
</dbReference>
<dbReference type="SUPFAM" id="SSF52402">
    <property type="entry name" value="Adenine nucleotide alpha hydrolases-like"/>
    <property type="match status" value="1"/>
</dbReference>
<feature type="binding site" evidence="5">
    <location>
        <position position="451"/>
    </location>
    <ligand>
        <name>ATP</name>
        <dbReference type="ChEBI" id="CHEBI:30616"/>
    </ligand>
</feature>
<dbReference type="PROSITE" id="PS50011">
    <property type="entry name" value="PROTEIN_KINASE_DOM"/>
    <property type="match status" value="1"/>
</dbReference>
<dbReference type="SMART" id="SM00220">
    <property type="entry name" value="S_TKc"/>
    <property type="match status" value="1"/>
</dbReference>
<dbReference type="Pfam" id="PF00069">
    <property type="entry name" value="Pkinase"/>
    <property type="match status" value="1"/>
</dbReference>
<dbReference type="AlphaFoldDB" id="A0AA89B7S6"/>
<dbReference type="InterPro" id="IPR000719">
    <property type="entry name" value="Prot_kinase_dom"/>
</dbReference>
<keyword evidence="1" id="KW-0808">Transferase</keyword>
<evidence type="ECO:0000256" key="4">
    <source>
        <dbReference type="ARBA" id="ARBA00022840"/>
    </source>
</evidence>
<dbReference type="InterPro" id="IPR014729">
    <property type="entry name" value="Rossmann-like_a/b/a_fold"/>
</dbReference>
<dbReference type="PANTHER" id="PTHR47987">
    <property type="entry name" value="OS08G0249100 PROTEIN"/>
    <property type="match status" value="1"/>
</dbReference>
<dbReference type="FunFam" id="1.10.510.10:FF:000284">
    <property type="entry name" value="Putative receptor-like serine/threonine-protein kinase"/>
    <property type="match status" value="1"/>
</dbReference>
<proteinExistence type="predicted"/>
<dbReference type="Gene3D" id="3.30.200.20">
    <property type="entry name" value="Phosphorylase Kinase, domain 1"/>
    <property type="match status" value="1"/>
</dbReference>
<dbReference type="InterPro" id="IPR046958">
    <property type="entry name" value="RBK1/2/STUNTED"/>
</dbReference>
<evidence type="ECO:0000256" key="2">
    <source>
        <dbReference type="ARBA" id="ARBA00022741"/>
    </source>
</evidence>
<evidence type="ECO:0000259" key="6">
    <source>
        <dbReference type="PROSITE" id="PS50011"/>
    </source>
</evidence>
<dbReference type="InterPro" id="IPR017441">
    <property type="entry name" value="Protein_kinase_ATP_BS"/>
</dbReference>
<dbReference type="FunFam" id="3.30.200.20:FF:000268">
    <property type="entry name" value="probable receptor-like serine/threonine-protein kinase At5g57670"/>
    <property type="match status" value="1"/>
</dbReference>
<dbReference type="PANTHER" id="PTHR47987:SF5">
    <property type="entry name" value="PROTEIN KINASE DOMAIN-CONTAINING PROTEIN"/>
    <property type="match status" value="1"/>
</dbReference>
<protein>
    <recommendedName>
        <fullName evidence="6">Protein kinase domain-containing protein</fullName>
    </recommendedName>
</protein>
<evidence type="ECO:0000313" key="8">
    <source>
        <dbReference type="Proteomes" id="UP001188597"/>
    </source>
</evidence>
<dbReference type="Gene3D" id="3.40.50.620">
    <property type="entry name" value="HUPs"/>
    <property type="match status" value="1"/>
</dbReference>
<dbReference type="PROSITE" id="PS00107">
    <property type="entry name" value="PROTEIN_KINASE_ATP"/>
    <property type="match status" value="1"/>
</dbReference>
<dbReference type="EMBL" id="JAVXUP010000246">
    <property type="protein sequence ID" value="KAK3033014.1"/>
    <property type="molecule type" value="Genomic_DNA"/>
</dbReference>
<dbReference type="PROSITE" id="PS00108">
    <property type="entry name" value="PROTEIN_KINASE_ST"/>
    <property type="match status" value="1"/>
</dbReference>
<reference evidence="7" key="1">
    <citation type="submission" date="2022-12" db="EMBL/GenBank/DDBJ databases">
        <title>Draft genome assemblies for two species of Escallonia (Escalloniales).</title>
        <authorList>
            <person name="Chanderbali A."/>
            <person name="Dervinis C."/>
            <person name="Anghel I."/>
            <person name="Soltis D."/>
            <person name="Soltis P."/>
            <person name="Zapata F."/>
        </authorList>
    </citation>
    <scope>NUCLEOTIDE SEQUENCE</scope>
    <source>
        <strain evidence="7">UCBG64.0493</strain>
        <tissue evidence="7">Leaf</tissue>
    </source>
</reference>
<dbReference type="GO" id="GO:0005524">
    <property type="term" value="F:ATP binding"/>
    <property type="evidence" value="ECO:0007669"/>
    <property type="project" value="UniProtKB-UniRule"/>
</dbReference>
<name>A0AA89B7S6_9ASTE</name>
<gene>
    <name evidence="7" type="ORF">RJ639_035492</name>
</gene>
<evidence type="ECO:0000256" key="5">
    <source>
        <dbReference type="PROSITE-ProRule" id="PRU10141"/>
    </source>
</evidence>
<keyword evidence="4 5" id="KW-0067">ATP-binding</keyword>
<evidence type="ECO:0000256" key="1">
    <source>
        <dbReference type="ARBA" id="ARBA00022679"/>
    </source>
</evidence>
<evidence type="ECO:0000256" key="3">
    <source>
        <dbReference type="ARBA" id="ARBA00022777"/>
    </source>
</evidence>
<evidence type="ECO:0000313" key="7">
    <source>
        <dbReference type="EMBL" id="KAK3033014.1"/>
    </source>
</evidence>
<dbReference type="Gene3D" id="1.10.510.10">
    <property type="entry name" value="Transferase(Phosphotransferase) domain 1"/>
    <property type="match status" value="1"/>
</dbReference>
<keyword evidence="3" id="KW-0418">Kinase</keyword>
<keyword evidence="8" id="KW-1185">Reference proteome</keyword>
<feature type="domain" description="Protein kinase" evidence="6">
    <location>
        <begin position="423"/>
        <end position="704"/>
    </location>
</feature>
<sequence length="768" mass="85517">MIHNRTVAEPQQDGDGGGAVVVVGVKLDCQNRELLTWALVKIAQSGDRVIALHVLDPETGTFLFRFESQFVNNAARECLFCTFTYMLNVSRNRSLARNESTLESGQSSMLSLVKAFDSVLSAYQGFCNLKQVDLKLKICRGSPVRKFLVREARSYGTASVVVGMKGVHHTIGSSVSVAKYCARKLSRNFSVFAVRNGKIVFKRTETTSVLCVSGGSDSFQFKVDGEDWKKNYVRPLHQPLHNNENETGDTAMSKLKWTKKTLKSRSSSATVVIKDQLLSLSSGNANKSMALVPYRSQELPESKPGWALLRRMILHNWKQAERYSVKKASAMQRALKLPSRQSWAAVYPDKKPNVVDVEKYHFANPEAEKDKIGSLRTDTAVQSCTPSCFSSAIINELDSLQEKYSSKCRVFSYQELQLATSNFLPENLIGQGGSSQVYRGSLPDCKEVAVKIMQPSEDVIKQFISEIDIITALHHKNIISLLGFCFEENNLVLVYDFLSKGSLEENLHGDRRHEIALSWAVRYEVALGVAGALDYLHNEAAESIIHRDVKSSNILLTDAFGAQLSDFGFAMWASSSSYHVDCSDVAGTFGYLAPEYFMHGKMNEKVDVYAFGVVLLELLSGRKPIDNEYPKGQESLVMWAKPILEGEKVLHLLDPSMGSDYDHDQLEKMVLAASLCIRRAPNSRPQIGLVLKILQGDAEVNNWARQQVSTSEDFDDLDAEQSPTSIQSFLNLAFQNLEDPSLSASSTDQNVSVEDYLQGRWSRTSSFS</sequence>
<keyword evidence="2 5" id="KW-0547">Nucleotide-binding</keyword>
<dbReference type="GO" id="GO:0004672">
    <property type="term" value="F:protein kinase activity"/>
    <property type="evidence" value="ECO:0007669"/>
    <property type="project" value="InterPro"/>
</dbReference>
<dbReference type="SUPFAM" id="SSF56112">
    <property type="entry name" value="Protein kinase-like (PK-like)"/>
    <property type="match status" value="1"/>
</dbReference>
<accession>A0AA89B7S6</accession>
<dbReference type="InterPro" id="IPR011009">
    <property type="entry name" value="Kinase-like_dom_sf"/>
</dbReference>
<organism evidence="7 8">
    <name type="scientific">Escallonia herrerae</name>
    <dbReference type="NCBI Taxonomy" id="1293975"/>
    <lineage>
        <taxon>Eukaryota</taxon>
        <taxon>Viridiplantae</taxon>
        <taxon>Streptophyta</taxon>
        <taxon>Embryophyta</taxon>
        <taxon>Tracheophyta</taxon>
        <taxon>Spermatophyta</taxon>
        <taxon>Magnoliopsida</taxon>
        <taxon>eudicotyledons</taxon>
        <taxon>Gunneridae</taxon>
        <taxon>Pentapetalae</taxon>
        <taxon>asterids</taxon>
        <taxon>campanulids</taxon>
        <taxon>Escalloniales</taxon>
        <taxon>Escalloniaceae</taxon>
        <taxon>Escallonia</taxon>
    </lineage>
</organism>